<proteinExistence type="predicted"/>
<gene>
    <name evidence="1" type="ORF">V0R53_00035</name>
</gene>
<dbReference type="Proteomes" id="UP001307839">
    <property type="component" value="Unassembled WGS sequence"/>
</dbReference>
<dbReference type="AlphaFoldDB" id="A0AB35WKT2"/>
<dbReference type="RefSeq" id="WP_330078455.1">
    <property type="nucleotide sequence ID" value="NZ_JAZDCU010000001.1"/>
</dbReference>
<keyword evidence="2" id="KW-1185">Reference proteome</keyword>
<accession>A0AB35WKT2</accession>
<comment type="caution">
    <text evidence="1">The sequence shown here is derived from an EMBL/GenBank/DDBJ whole genome shotgun (WGS) entry which is preliminary data.</text>
</comment>
<evidence type="ECO:0008006" key="3">
    <source>
        <dbReference type="Google" id="ProtNLM"/>
    </source>
</evidence>
<protein>
    <recommendedName>
        <fullName evidence="3">Lipoprotein</fullName>
    </recommendedName>
</protein>
<evidence type="ECO:0000313" key="1">
    <source>
        <dbReference type="EMBL" id="MEE1864772.1"/>
    </source>
</evidence>
<reference evidence="1 2" key="1">
    <citation type="submission" date="2024-01" db="EMBL/GenBank/DDBJ databases">
        <title>Unpublished Manusciprt.</title>
        <authorList>
            <person name="Duman M."/>
            <person name="Valdes E.G."/>
            <person name="Ajmi N."/>
            <person name="Altun S."/>
            <person name="Saticioglu I.B."/>
        </authorList>
    </citation>
    <scope>NUCLEOTIDE SEQUENCE [LARGE SCALE GENOMIC DNA]</scope>
    <source>
        <strain evidence="1 2">120P</strain>
    </source>
</reference>
<dbReference type="EMBL" id="JAZDQP010000001">
    <property type="protein sequence ID" value="MEE1864772.1"/>
    <property type="molecule type" value="Genomic_DNA"/>
</dbReference>
<sequence>MAREIAAVRPFTKALGLGACITSALVWALSEPAKSFTFTADLPPDFTYRLTAAYVPATGETCSVPGGRNTKVVFNRLGKEYNPISEVQLFRTVSGCALMLNHAEVKIFGIHSRNAKRAYSSFDRAQFSVTAKLPKHLEHKFNNSSLNEFYGQCQWFFRTIGPERYITKILFCRKTDAHGNIANGRPFSAYNLEQLRGNTIKLNIQMADVELPYMKDTWIKVPGGWKRCMGKSFADQHAFCNGNHENFSTFRMVDGRVCTIYPGCTESKEVTP</sequence>
<evidence type="ECO:0000313" key="2">
    <source>
        <dbReference type="Proteomes" id="UP001307839"/>
    </source>
</evidence>
<name>A0AB35WKT2_9PSED</name>
<organism evidence="1 2">
    <name type="scientific">Pseudomonas auratipiscis</name>
    <dbReference type="NCBI Taxonomy" id="3115853"/>
    <lineage>
        <taxon>Bacteria</taxon>
        <taxon>Pseudomonadati</taxon>
        <taxon>Pseudomonadota</taxon>
        <taxon>Gammaproteobacteria</taxon>
        <taxon>Pseudomonadales</taxon>
        <taxon>Pseudomonadaceae</taxon>
        <taxon>Pseudomonas</taxon>
    </lineage>
</organism>